<evidence type="ECO:0000256" key="1">
    <source>
        <dbReference type="ARBA" id="ARBA00006141"/>
    </source>
</evidence>
<dbReference type="VEuPathDB" id="ToxoDB:EBH_0031360"/>
<dbReference type="Gene3D" id="1.20.190.20">
    <property type="entry name" value="14-3-3 domain"/>
    <property type="match status" value="1"/>
</dbReference>
<name>U6LY82_9EIME</name>
<evidence type="ECO:0000259" key="3">
    <source>
        <dbReference type="Pfam" id="PF00244"/>
    </source>
</evidence>
<feature type="compositionally biased region" description="Low complexity" evidence="2">
    <location>
        <begin position="76"/>
        <end position="85"/>
    </location>
</feature>
<feature type="region of interest" description="Disordered" evidence="2">
    <location>
        <begin position="75"/>
        <end position="103"/>
    </location>
</feature>
<sequence>MKVVRFFPVSIPVLSLVFKSFPGWLGAPDARGLLMAPGALNRGPWRPSVAATNGAAPRGGAYVLLQQQLQEHEQQARQQHLQWEQQQHRPKVTVSQHADSPEDEANARFYEAEAKIEVTAQCRSRDEVFQALKEAIRIRPLLSRKHRELLANTVKAMVSDYRSSYYIISGAHAVLLAAGPAWRTAKEKGAPAAACRAAAAAAAGLTLAGVSPSEAAETAADTAVSKGLGATRNLVARHKVYQQRQQSAAAAAAALQRAQAAAAAAADDDSSTGEPEGDAPSPLLPPSSSSSNGDGSSSSNSSSSSDKIGNAPDSAAARIQGLTMPQQLLETVTAEAVLPYQEYFIKRLEAFLRRLISEVRELAHKIHNIVNCALLPAADSTEAKVFYLQLNADVSRYVSQVVTDSEECEHFRKQSLGFYRNALALFEQSEQNRKKERQTSQQEGEDTPEVPLSVKMGLVLNYAVLLHDEPGGAQQAIAALAAQFREAVETVVHIADAEEGRRVMMVMSLLRGNVEAWCQEVGRDDATTLLGLNDSSGLL</sequence>
<feature type="domain" description="14-3-3" evidence="3">
    <location>
        <begin position="346"/>
        <end position="517"/>
    </location>
</feature>
<dbReference type="Proteomes" id="UP000030750">
    <property type="component" value="Unassembled WGS sequence"/>
</dbReference>
<reference evidence="4" key="2">
    <citation type="submission" date="2013-10" db="EMBL/GenBank/DDBJ databases">
        <authorList>
            <person name="Aslett M."/>
        </authorList>
    </citation>
    <scope>NUCLEOTIDE SEQUENCE [LARGE SCALE GENOMIC DNA]</scope>
    <source>
        <strain evidence="4">Houghton</strain>
    </source>
</reference>
<feature type="compositionally biased region" description="Low complexity" evidence="2">
    <location>
        <begin position="286"/>
        <end position="306"/>
    </location>
</feature>
<dbReference type="AlphaFoldDB" id="U6LY82"/>
<dbReference type="OrthoDB" id="347376at2759"/>
<proteinExistence type="inferred from homology"/>
<feature type="compositionally biased region" description="Acidic residues" evidence="2">
    <location>
        <begin position="266"/>
        <end position="277"/>
    </location>
</feature>
<evidence type="ECO:0000256" key="2">
    <source>
        <dbReference type="SAM" id="MobiDB-lite"/>
    </source>
</evidence>
<dbReference type="InterPro" id="IPR023410">
    <property type="entry name" value="14-3-3_domain"/>
</dbReference>
<protein>
    <submittedName>
        <fullName evidence="4">14-3-3 protein, putative</fullName>
    </submittedName>
</protein>
<gene>
    <name evidence="4" type="ORF">EBH_0031360</name>
</gene>
<comment type="similarity">
    <text evidence="1">Belongs to the 14-3-3 family.</text>
</comment>
<dbReference type="PANTHER" id="PTHR18860">
    <property type="entry name" value="14-3-3 PROTEIN"/>
    <property type="match status" value="1"/>
</dbReference>
<evidence type="ECO:0000313" key="5">
    <source>
        <dbReference type="Proteomes" id="UP000030750"/>
    </source>
</evidence>
<feature type="region of interest" description="Disordered" evidence="2">
    <location>
        <begin position="262"/>
        <end position="312"/>
    </location>
</feature>
<dbReference type="Pfam" id="PF00244">
    <property type="entry name" value="14-3-3"/>
    <property type="match status" value="1"/>
</dbReference>
<dbReference type="EMBL" id="HG714298">
    <property type="protein sequence ID" value="CDJ54223.1"/>
    <property type="molecule type" value="Genomic_DNA"/>
</dbReference>
<dbReference type="SUPFAM" id="SSF48445">
    <property type="entry name" value="14-3-3 protein"/>
    <property type="match status" value="2"/>
</dbReference>
<evidence type="ECO:0000313" key="4">
    <source>
        <dbReference type="EMBL" id="CDJ54223.1"/>
    </source>
</evidence>
<organism evidence="4 5">
    <name type="scientific">Eimeria brunetti</name>
    <dbReference type="NCBI Taxonomy" id="51314"/>
    <lineage>
        <taxon>Eukaryota</taxon>
        <taxon>Sar</taxon>
        <taxon>Alveolata</taxon>
        <taxon>Apicomplexa</taxon>
        <taxon>Conoidasida</taxon>
        <taxon>Coccidia</taxon>
        <taxon>Eucoccidiorida</taxon>
        <taxon>Eimeriorina</taxon>
        <taxon>Eimeriidae</taxon>
        <taxon>Eimeria</taxon>
    </lineage>
</organism>
<accession>U6LY82</accession>
<dbReference type="InterPro" id="IPR000308">
    <property type="entry name" value="14-3-3"/>
</dbReference>
<dbReference type="InterPro" id="IPR036815">
    <property type="entry name" value="14-3-3_dom_sf"/>
</dbReference>
<keyword evidence="5" id="KW-1185">Reference proteome</keyword>
<reference evidence="4" key="1">
    <citation type="submission" date="2013-10" db="EMBL/GenBank/DDBJ databases">
        <title>Genomic analysis of the causative agents of coccidiosis in chickens.</title>
        <authorList>
            <person name="Reid A.J."/>
            <person name="Blake D."/>
            <person name="Billington K."/>
            <person name="Browne H."/>
            <person name="Dunn M."/>
            <person name="Hung S."/>
            <person name="Kawahara F."/>
            <person name="Miranda-Saavedra D."/>
            <person name="Mourier T."/>
            <person name="Nagra H."/>
            <person name="Otto T.D."/>
            <person name="Rawlings N."/>
            <person name="Sanchez A."/>
            <person name="Sanders M."/>
            <person name="Subramaniam C."/>
            <person name="Tay Y."/>
            <person name="Dear P."/>
            <person name="Doerig C."/>
            <person name="Gruber A."/>
            <person name="Parkinson J."/>
            <person name="Shirley M."/>
            <person name="Wan K.L."/>
            <person name="Berriman M."/>
            <person name="Tomley F."/>
            <person name="Pain A."/>
        </authorList>
    </citation>
    <scope>NUCLEOTIDE SEQUENCE [LARGE SCALE GENOMIC DNA]</scope>
    <source>
        <strain evidence="4">Houghton</strain>
    </source>
</reference>